<dbReference type="Gene3D" id="1.10.10.60">
    <property type="entry name" value="Homeodomain-like"/>
    <property type="match status" value="1"/>
</dbReference>
<dbReference type="Proteomes" id="UP000184420">
    <property type="component" value="Unassembled WGS sequence"/>
</dbReference>
<dbReference type="InterPro" id="IPR009057">
    <property type="entry name" value="Homeodomain-like_sf"/>
</dbReference>
<dbReference type="RefSeq" id="WP_073080735.1">
    <property type="nucleotide sequence ID" value="NZ_FRBL01000004.1"/>
</dbReference>
<dbReference type="InterPro" id="IPR018060">
    <property type="entry name" value="HTH_AraC"/>
</dbReference>
<dbReference type="GO" id="GO:0003700">
    <property type="term" value="F:DNA-binding transcription factor activity"/>
    <property type="evidence" value="ECO:0007669"/>
    <property type="project" value="InterPro"/>
</dbReference>
<proteinExistence type="predicted"/>
<name>A0A1M7C019_9BACT</name>
<dbReference type="PANTHER" id="PTHR43280:SF2">
    <property type="entry name" value="HTH-TYPE TRANSCRIPTIONAL REGULATOR EXSA"/>
    <property type="match status" value="1"/>
</dbReference>
<dbReference type="OrthoDB" id="323290at2"/>
<keyword evidence="2" id="KW-0238">DNA-binding</keyword>
<dbReference type="SMART" id="SM00342">
    <property type="entry name" value="HTH_ARAC"/>
    <property type="match status" value="1"/>
</dbReference>
<keyword evidence="3" id="KW-0804">Transcription</keyword>
<evidence type="ECO:0000256" key="1">
    <source>
        <dbReference type="ARBA" id="ARBA00023015"/>
    </source>
</evidence>
<dbReference type="GO" id="GO:0043565">
    <property type="term" value="F:sequence-specific DNA binding"/>
    <property type="evidence" value="ECO:0007669"/>
    <property type="project" value="InterPro"/>
</dbReference>
<sequence length="235" mass="26265">MPVEIFNLDQGYAVFSNSNYQTRKHAHYLIEVVFSHTGTFSISTAAGEFTGLTNAILPPNVTHSFDCLHATCDLLFLDPLSPAGRYFMQAFTLYQSNSPVTNHPDLDAFHVGAGVNIPLLLQRAGTPDNSHLDERIRQCLRTIDALAHTNHLTLTQLSKASYLSEGRLSHLFKNQLGISVHQYILWKRLMMAILKSRQGSSLTACAHDAGFTDSSHFTRVFYKMFGIKPFFALKS</sequence>
<dbReference type="PANTHER" id="PTHR43280">
    <property type="entry name" value="ARAC-FAMILY TRANSCRIPTIONAL REGULATOR"/>
    <property type="match status" value="1"/>
</dbReference>
<keyword evidence="6" id="KW-1185">Reference proteome</keyword>
<evidence type="ECO:0000256" key="2">
    <source>
        <dbReference type="ARBA" id="ARBA00023125"/>
    </source>
</evidence>
<reference evidence="5 6" key="1">
    <citation type="submission" date="2016-11" db="EMBL/GenBank/DDBJ databases">
        <authorList>
            <person name="Jaros S."/>
            <person name="Januszkiewicz K."/>
            <person name="Wedrychowicz H."/>
        </authorList>
    </citation>
    <scope>NUCLEOTIDE SEQUENCE [LARGE SCALE GENOMIC DNA]</scope>
    <source>
        <strain evidence="5 6">DSM 27406</strain>
    </source>
</reference>
<dbReference type="Pfam" id="PF12833">
    <property type="entry name" value="HTH_18"/>
    <property type="match status" value="1"/>
</dbReference>
<evidence type="ECO:0000313" key="6">
    <source>
        <dbReference type="Proteomes" id="UP000184420"/>
    </source>
</evidence>
<protein>
    <submittedName>
        <fullName evidence="5">Transcriptional regulator, AraC family</fullName>
    </submittedName>
</protein>
<feature type="domain" description="HTH araC/xylS-type" evidence="4">
    <location>
        <begin position="137"/>
        <end position="235"/>
    </location>
</feature>
<evidence type="ECO:0000313" key="5">
    <source>
        <dbReference type="EMBL" id="SHL60648.1"/>
    </source>
</evidence>
<dbReference type="PROSITE" id="PS01124">
    <property type="entry name" value="HTH_ARAC_FAMILY_2"/>
    <property type="match status" value="1"/>
</dbReference>
<evidence type="ECO:0000259" key="4">
    <source>
        <dbReference type="PROSITE" id="PS01124"/>
    </source>
</evidence>
<evidence type="ECO:0000256" key="3">
    <source>
        <dbReference type="ARBA" id="ARBA00023163"/>
    </source>
</evidence>
<dbReference type="AlphaFoldDB" id="A0A1M7C019"/>
<organism evidence="5 6">
    <name type="scientific">Chitinophaga jiangningensis</name>
    <dbReference type="NCBI Taxonomy" id="1419482"/>
    <lineage>
        <taxon>Bacteria</taxon>
        <taxon>Pseudomonadati</taxon>
        <taxon>Bacteroidota</taxon>
        <taxon>Chitinophagia</taxon>
        <taxon>Chitinophagales</taxon>
        <taxon>Chitinophagaceae</taxon>
        <taxon>Chitinophaga</taxon>
    </lineage>
</organism>
<dbReference type="SUPFAM" id="SSF46689">
    <property type="entry name" value="Homeodomain-like"/>
    <property type="match status" value="1"/>
</dbReference>
<dbReference type="STRING" id="1419482.SAMN05444266_104145"/>
<keyword evidence="1" id="KW-0805">Transcription regulation</keyword>
<gene>
    <name evidence="5" type="ORF">SAMN05444266_104145</name>
</gene>
<accession>A0A1M7C019</accession>
<dbReference type="EMBL" id="FRBL01000004">
    <property type="protein sequence ID" value="SHL60648.1"/>
    <property type="molecule type" value="Genomic_DNA"/>
</dbReference>